<keyword evidence="2" id="KW-1185">Reference proteome</keyword>
<evidence type="ECO:0008006" key="3">
    <source>
        <dbReference type="Google" id="ProtNLM"/>
    </source>
</evidence>
<evidence type="ECO:0000313" key="1">
    <source>
        <dbReference type="EMBL" id="KTG08510.1"/>
    </source>
</evidence>
<dbReference type="OrthoDB" id="103460at2157"/>
<dbReference type="RefSeq" id="WP_058582794.1">
    <property type="nucleotide sequence ID" value="NZ_LOPU01000030.1"/>
</dbReference>
<organism evidence="1 2">
    <name type="scientific">Haloprofundus marisrubri</name>
    <dbReference type="NCBI Taxonomy" id="1514971"/>
    <lineage>
        <taxon>Archaea</taxon>
        <taxon>Methanobacteriati</taxon>
        <taxon>Methanobacteriota</taxon>
        <taxon>Stenosarchaea group</taxon>
        <taxon>Halobacteria</taxon>
        <taxon>Halobacteriales</taxon>
        <taxon>Haloferacaceae</taxon>
        <taxon>Haloprofundus</taxon>
    </lineage>
</organism>
<evidence type="ECO:0000313" key="2">
    <source>
        <dbReference type="Proteomes" id="UP000054387"/>
    </source>
</evidence>
<reference evidence="1 2" key="1">
    <citation type="submission" date="2015-12" db="EMBL/GenBank/DDBJ databases">
        <title>Haloprofundus marisrubri gen. nov., sp. nov., an extremely halophilic archaeon isolated from the Discovery deep brine-seawater interface in the Red Sea.</title>
        <authorList>
            <person name="Zhang G."/>
            <person name="Stingl U."/>
            <person name="Rashid M."/>
        </authorList>
    </citation>
    <scope>NUCLEOTIDE SEQUENCE [LARGE SCALE GENOMIC DNA]</scope>
    <source>
        <strain evidence="1 2">SB9</strain>
    </source>
</reference>
<proteinExistence type="predicted"/>
<comment type="caution">
    <text evidence="1">The sequence shown here is derived from an EMBL/GenBank/DDBJ whole genome shotgun (WGS) entry which is preliminary data.</text>
</comment>
<dbReference type="EMBL" id="LOPU01000030">
    <property type="protein sequence ID" value="KTG08510.1"/>
    <property type="molecule type" value="Genomic_DNA"/>
</dbReference>
<protein>
    <recommendedName>
        <fullName evidence="3">Small CPxCG-related zinc finger protein</fullName>
    </recommendedName>
</protein>
<sequence>MSSDTHRCPDCGVTMERADPVTTMQQERLKLWTEHAREGLLGKLGLKRTPSVHGYVCPECRLVRLYAEENEKK</sequence>
<dbReference type="Proteomes" id="UP000054387">
    <property type="component" value="Unassembled WGS sequence"/>
</dbReference>
<name>A0A0W1R520_9EURY</name>
<gene>
    <name evidence="1" type="ORF">AUR64_17675</name>
</gene>
<accession>A0A0W1R520</accession>
<dbReference type="AlphaFoldDB" id="A0A0W1R520"/>
<dbReference type="STRING" id="1514971.AUR64_17675"/>